<dbReference type="AlphaFoldDB" id="A0A7T1F334"/>
<dbReference type="GO" id="GO:0005829">
    <property type="term" value="C:cytosol"/>
    <property type="evidence" value="ECO:0007669"/>
    <property type="project" value="TreeGrafter"/>
</dbReference>
<feature type="site" description="Deprotonates C-terminal active site Cys" evidence="8">
    <location>
        <position position="27"/>
    </location>
</feature>
<dbReference type="CDD" id="cd02947">
    <property type="entry name" value="TRX_family"/>
    <property type="match status" value="1"/>
</dbReference>
<evidence type="ECO:0000256" key="1">
    <source>
        <dbReference type="ARBA" id="ARBA00008987"/>
    </source>
</evidence>
<dbReference type="SUPFAM" id="SSF52833">
    <property type="entry name" value="Thioredoxin-like"/>
    <property type="match status" value="1"/>
</dbReference>
<keyword evidence="5 9" id="KW-0676">Redox-active center</keyword>
<dbReference type="GO" id="GO:0045454">
    <property type="term" value="P:cell redox homeostasis"/>
    <property type="evidence" value="ECO:0007669"/>
    <property type="project" value="TreeGrafter"/>
</dbReference>
<keyword evidence="2" id="KW-0813">Transport</keyword>
<proteinExistence type="inferred from homology"/>
<evidence type="ECO:0000313" key="12">
    <source>
        <dbReference type="Proteomes" id="UP000594463"/>
    </source>
</evidence>
<evidence type="ECO:0000256" key="7">
    <source>
        <dbReference type="PIRNR" id="PIRNR000077"/>
    </source>
</evidence>
<evidence type="ECO:0000256" key="3">
    <source>
        <dbReference type="ARBA" id="ARBA00022982"/>
    </source>
</evidence>
<dbReference type="GO" id="GO:0015035">
    <property type="term" value="F:protein-disulfide reductase activity"/>
    <property type="evidence" value="ECO:0007669"/>
    <property type="project" value="UniProtKB-UniRule"/>
</dbReference>
<dbReference type="Pfam" id="PF00085">
    <property type="entry name" value="Thioredoxin"/>
    <property type="match status" value="1"/>
</dbReference>
<gene>
    <name evidence="11" type="primary">trxA_3</name>
    <name evidence="11" type="ORF">RT761_01513</name>
</gene>
<feature type="active site" description="Nucleophile" evidence="8">
    <location>
        <position position="36"/>
    </location>
</feature>
<sequence>MADSIIDLNKTNFDVEVLQSTTPVVVDFWASWCMPCRMMAPVMEEIAQDMKDKIKVGKLNTDDSGEIAARYGISAIPTLIVFNGGKEVDRIVGYVAKKAIENKINNIL</sequence>
<reference evidence="11 12" key="1">
    <citation type="journal article" date="2021" name="Nat. Commun.">
        <title>Isolation of a member of the candidate phylum Atribacteria reveals a unique cell membrane structure.</title>
        <authorList>
            <person name="Taiki K."/>
            <person name="Nobu M.K."/>
            <person name="Kusada H."/>
            <person name="Meng X.-Y."/>
            <person name="Hosoki N."/>
            <person name="Uematsu K."/>
            <person name="Yoshioka H."/>
            <person name="Kamagata Y."/>
            <person name="Tamaki H."/>
        </authorList>
    </citation>
    <scope>NUCLEOTIDE SEQUENCE [LARGE SCALE GENOMIC DNA]</scope>
    <source>
        <strain evidence="11 12">RT761</strain>
    </source>
</reference>
<evidence type="ECO:0000256" key="8">
    <source>
        <dbReference type="PIRSR" id="PIRSR000077-1"/>
    </source>
</evidence>
<feature type="site" description="Contributes to redox potential value" evidence="8">
    <location>
        <position position="34"/>
    </location>
</feature>
<evidence type="ECO:0000256" key="5">
    <source>
        <dbReference type="ARBA" id="ARBA00023284"/>
    </source>
</evidence>
<keyword evidence="4 9" id="KW-1015">Disulfide bond</keyword>
<dbReference type="InterPro" id="IPR013766">
    <property type="entry name" value="Thioredoxin_domain"/>
</dbReference>
<accession>A0A7T1F334</accession>
<dbReference type="RefSeq" id="WP_218110808.1">
    <property type="nucleotide sequence ID" value="NZ_CP065383.1"/>
</dbReference>
<dbReference type="InterPro" id="IPR036249">
    <property type="entry name" value="Thioredoxin-like_sf"/>
</dbReference>
<feature type="site" description="Contributes to redox potential value" evidence="8">
    <location>
        <position position="35"/>
    </location>
</feature>
<dbReference type="InterPro" id="IPR005746">
    <property type="entry name" value="Thioredoxin"/>
</dbReference>
<dbReference type="PRINTS" id="PR00421">
    <property type="entry name" value="THIOREDOXIN"/>
</dbReference>
<keyword evidence="3" id="KW-0249">Electron transport</keyword>
<evidence type="ECO:0000256" key="2">
    <source>
        <dbReference type="ARBA" id="ARBA00022448"/>
    </source>
</evidence>
<evidence type="ECO:0000256" key="6">
    <source>
        <dbReference type="NCBIfam" id="TIGR01068"/>
    </source>
</evidence>
<dbReference type="Gene3D" id="3.40.30.10">
    <property type="entry name" value="Glutaredoxin"/>
    <property type="match status" value="1"/>
</dbReference>
<dbReference type="PROSITE" id="PS51352">
    <property type="entry name" value="THIOREDOXIN_2"/>
    <property type="match status" value="1"/>
</dbReference>
<dbReference type="PANTHER" id="PTHR45663">
    <property type="entry name" value="GEO12009P1"/>
    <property type="match status" value="1"/>
</dbReference>
<dbReference type="Proteomes" id="UP000594463">
    <property type="component" value="Chromosome"/>
</dbReference>
<keyword evidence="12" id="KW-1185">Reference proteome</keyword>
<dbReference type="PIRSF" id="PIRSF000077">
    <property type="entry name" value="Thioredoxin"/>
    <property type="match status" value="1"/>
</dbReference>
<feature type="domain" description="Thioredoxin" evidence="10">
    <location>
        <begin position="1"/>
        <end position="108"/>
    </location>
</feature>
<evidence type="ECO:0000256" key="9">
    <source>
        <dbReference type="PIRSR" id="PIRSR000077-4"/>
    </source>
</evidence>
<evidence type="ECO:0000256" key="4">
    <source>
        <dbReference type="ARBA" id="ARBA00023157"/>
    </source>
</evidence>
<name>A0A7T1F334_ATRLM</name>
<dbReference type="KEGG" id="alam:RT761_01513"/>
<dbReference type="EMBL" id="CP065383">
    <property type="protein sequence ID" value="QPM68295.1"/>
    <property type="molecule type" value="Genomic_DNA"/>
</dbReference>
<feature type="active site" description="Nucleophile" evidence="8">
    <location>
        <position position="33"/>
    </location>
</feature>
<dbReference type="NCBIfam" id="TIGR01068">
    <property type="entry name" value="thioredoxin"/>
    <property type="match status" value="1"/>
</dbReference>
<comment type="similarity">
    <text evidence="1 7">Belongs to the thioredoxin family.</text>
</comment>
<organism evidence="11 12">
    <name type="scientific">Atribacter laminatus</name>
    <dbReference type="NCBI Taxonomy" id="2847778"/>
    <lineage>
        <taxon>Bacteria</taxon>
        <taxon>Pseudomonadati</taxon>
        <taxon>Atribacterota</taxon>
        <taxon>Atribacteria</taxon>
        <taxon>Atribacterales</taxon>
        <taxon>Atribacteraceae</taxon>
        <taxon>Atribacter</taxon>
    </lineage>
</organism>
<dbReference type="FunFam" id="3.40.30.10:FF:000001">
    <property type="entry name" value="Thioredoxin"/>
    <property type="match status" value="1"/>
</dbReference>
<evidence type="ECO:0000313" key="11">
    <source>
        <dbReference type="EMBL" id="QPM68295.1"/>
    </source>
</evidence>
<evidence type="ECO:0000259" key="10">
    <source>
        <dbReference type="PROSITE" id="PS51352"/>
    </source>
</evidence>
<feature type="disulfide bond" description="Redox-active" evidence="9">
    <location>
        <begin position="33"/>
        <end position="36"/>
    </location>
</feature>
<protein>
    <recommendedName>
        <fullName evidence="6 7">Thioredoxin</fullName>
    </recommendedName>
</protein>
<dbReference type="PANTHER" id="PTHR45663:SF11">
    <property type="entry name" value="GEO12009P1"/>
    <property type="match status" value="1"/>
</dbReference>